<evidence type="ECO:0000313" key="2">
    <source>
        <dbReference type="EMBL" id="PZD93110.1"/>
    </source>
</evidence>
<dbReference type="InterPro" id="IPR019734">
    <property type="entry name" value="TPR_rpt"/>
</dbReference>
<gene>
    <name evidence="2" type="ORF">DNH61_25370</name>
</gene>
<proteinExistence type="predicted"/>
<feature type="domain" description="Glycosyltransferase 2-like" evidence="1">
    <location>
        <begin position="7"/>
        <end position="126"/>
    </location>
</feature>
<name>A0A2W1L4J9_9BACL</name>
<dbReference type="RefSeq" id="WP_111149752.1">
    <property type="nucleotide sequence ID" value="NZ_QKRB01000060.1"/>
</dbReference>
<dbReference type="Pfam" id="PF13432">
    <property type="entry name" value="TPR_16"/>
    <property type="match status" value="1"/>
</dbReference>
<dbReference type="Pfam" id="PF00535">
    <property type="entry name" value="Glycos_transf_2"/>
    <property type="match status" value="1"/>
</dbReference>
<dbReference type="Gene3D" id="3.90.550.10">
    <property type="entry name" value="Spore Coat Polysaccharide Biosynthesis Protein SpsA, Chain A"/>
    <property type="match status" value="1"/>
</dbReference>
<dbReference type="AlphaFoldDB" id="A0A2W1L4J9"/>
<accession>A0A2W1L4J9</accession>
<dbReference type="Gene3D" id="1.25.40.10">
    <property type="entry name" value="Tetratricopeptide repeat domain"/>
    <property type="match status" value="2"/>
</dbReference>
<dbReference type="InterPro" id="IPR011990">
    <property type="entry name" value="TPR-like_helical_dom_sf"/>
</dbReference>
<evidence type="ECO:0000313" key="3">
    <source>
        <dbReference type="Proteomes" id="UP000249522"/>
    </source>
</evidence>
<organism evidence="2 3">
    <name type="scientific">Paenibacillus sambharensis</name>
    <dbReference type="NCBI Taxonomy" id="1803190"/>
    <lineage>
        <taxon>Bacteria</taxon>
        <taxon>Bacillati</taxon>
        <taxon>Bacillota</taxon>
        <taxon>Bacilli</taxon>
        <taxon>Bacillales</taxon>
        <taxon>Paenibacillaceae</taxon>
        <taxon>Paenibacillus</taxon>
    </lineage>
</organism>
<keyword evidence="3" id="KW-1185">Reference proteome</keyword>
<dbReference type="Proteomes" id="UP000249522">
    <property type="component" value="Unassembled WGS sequence"/>
</dbReference>
<dbReference type="EMBL" id="QKRB01000060">
    <property type="protein sequence ID" value="PZD93110.1"/>
    <property type="molecule type" value="Genomic_DNA"/>
</dbReference>
<dbReference type="CDD" id="cd02511">
    <property type="entry name" value="Beta4Glucosyltransferase"/>
    <property type="match status" value="1"/>
</dbReference>
<dbReference type="InterPro" id="IPR001173">
    <property type="entry name" value="Glyco_trans_2-like"/>
</dbReference>
<dbReference type="PANTHER" id="PTHR43630:SF2">
    <property type="entry name" value="GLYCOSYLTRANSFERASE"/>
    <property type="match status" value="1"/>
</dbReference>
<reference evidence="2 3" key="1">
    <citation type="submission" date="2018-06" db="EMBL/GenBank/DDBJ databases">
        <title>Paenibacillus imtechensis sp. nov.</title>
        <authorList>
            <person name="Pinnaka A.K."/>
            <person name="Singh H."/>
            <person name="Kaur M."/>
        </authorList>
    </citation>
    <scope>NUCLEOTIDE SEQUENCE [LARGE SCALE GENOMIC DNA]</scope>
    <source>
        <strain evidence="2 3">SMB1</strain>
    </source>
</reference>
<dbReference type="SMART" id="SM00028">
    <property type="entry name" value="TPR"/>
    <property type="match status" value="4"/>
</dbReference>
<dbReference type="PANTHER" id="PTHR43630">
    <property type="entry name" value="POLY-BETA-1,6-N-ACETYL-D-GLUCOSAMINE SYNTHASE"/>
    <property type="match status" value="1"/>
</dbReference>
<dbReference type="InterPro" id="IPR029044">
    <property type="entry name" value="Nucleotide-diphossugar_trans"/>
</dbReference>
<evidence type="ECO:0000259" key="1">
    <source>
        <dbReference type="Pfam" id="PF00535"/>
    </source>
</evidence>
<dbReference type="SUPFAM" id="SSF53448">
    <property type="entry name" value="Nucleotide-diphospho-sugar transferases"/>
    <property type="match status" value="1"/>
</dbReference>
<dbReference type="SUPFAM" id="SSF48452">
    <property type="entry name" value="TPR-like"/>
    <property type="match status" value="1"/>
</dbReference>
<protein>
    <recommendedName>
        <fullName evidence="1">Glycosyltransferase 2-like domain-containing protein</fullName>
    </recommendedName>
</protein>
<comment type="caution">
    <text evidence="2">The sequence shown here is derived from an EMBL/GenBank/DDBJ whole genome shotgun (WGS) entry which is preliminary data.</text>
</comment>
<dbReference type="OrthoDB" id="9815923at2"/>
<sequence>MEKPLISLCMIVRNEEQLLPRCLRSVQGAADEMIVVDTGSSDRTVEIAREFGAQVIAARWENDFAAARNIGLEQASGRWILQLDADEELERGQHNELRQWAARSEFDGLLLQVHNHAGSDPGSSVVTINPIVRMFRNYPACRYKGSIHEQIAASILETKPGAAFHCTPIRIHHYGYAAEWVKKKDKVTRNRTLLQEALRRAPDDSFHHYNLAVEYMRVHDYESALRHLRQSRRFLPGEVSYKHLLYKYEAYCLSSLARADEAVKVLDQGRELYPDYTDLHHTKAVVLIRQGNKKQAAILLRRAVRLGPAPLAYHTEAGIGTYQSCFLLGQLVEEQGSPAEAADYYLQAVTHNPSMTSAWQRLFRLMRLEGREQAIARLIFPVLDRLPDGNQPNQARLIRHVLLLLAEESCLDTARALKEQYMGSSAGPAVRLNPDFEAQLASACAAEQPDDPLVPELPEEWSTAVRAASLSGDNKLAWKLLSGWIEQSKKPDASTKANPSDHAYRLSLTLIALADIQLAKHGGPESPKRSVIRQARAILPYARLRREDEL</sequence>